<dbReference type="PANTHER" id="PTHR43270">
    <property type="entry name" value="BETA-ALA-HIS DIPEPTIDASE"/>
    <property type="match status" value="1"/>
</dbReference>
<keyword evidence="6" id="KW-1185">Reference proteome</keyword>
<evidence type="ECO:0000256" key="2">
    <source>
        <dbReference type="ARBA" id="ARBA00022723"/>
    </source>
</evidence>
<dbReference type="GeneID" id="17039288"/>
<evidence type="ECO:0000313" key="5">
    <source>
        <dbReference type="EMBL" id="EIE21303.1"/>
    </source>
</evidence>
<evidence type="ECO:0000313" key="6">
    <source>
        <dbReference type="Proteomes" id="UP000007264"/>
    </source>
</evidence>
<dbReference type="eggNOG" id="KOG2276">
    <property type="taxonomic scope" value="Eukaryota"/>
</dbReference>
<evidence type="ECO:0000256" key="1">
    <source>
        <dbReference type="ARBA" id="ARBA00022670"/>
    </source>
</evidence>
<dbReference type="PANTHER" id="PTHR43270:SF12">
    <property type="entry name" value="SUCCINYL-DIAMINOPIMELATE DESUCCINYLASE"/>
    <property type="match status" value="1"/>
</dbReference>
<dbReference type="RefSeq" id="XP_005645847.1">
    <property type="nucleotide sequence ID" value="XM_005645790.1"/>
</dbReference>
<dbReference type="Proteomes" id="UP000007264">
    <property type="component" value="Unassembled WGS sequence"/>
</dbReference>
<proteinExistence type="predicted"/>
<keyword evidence="1" id="KW-0645">Protease</keyword>
<feature type="domain" description="Peptidase M20 dimerisation" evidence="4">
    <location>
        <begin position="82"/>
        <end position="240"/>
    </location>
</feature>
<dbReference type="EMBL" id="AGSI01000012">
    <property type="protein sequence ID" value="EIE21303.1"/>
    <property type="molecule type" value="Genomic_DNA"/>
</dbReference>
<comment type="caution">
    <text evidence="5">The sequence shown here is derived from an EMBL/GenBank/DDBJ whole genome shotgun (WGS) entry which is preliminary data.</text>
</comment>
<dbReference type="GO" id="GO:0006508">
    <property type="term" value="P:proteolysis"/>
    <property type="evidence" value="ECO:0007669"/>
    <property type="project" value="UniProtKB-KW"/>
</dbReference>
<dbReference type="STRING" id="574566.I0YSD4"/>
<dbReference type="SUPFAM" id="SSF53187">
    <property type="entry name" value="Zn-dependent exopeptidases"/>
    <property type="match status" value="1"/>
</dbReference>
<dbReference type="Pfam" id="PF01546">
    <property type="entry name" value="Peptidase_M20"/>
    <property type="match status" value="1"/>
</dbReference>
<dbReference type="InterPro" id="IPR011650">
    <property type="entry name" value="Peptidase_M20_dimer"/>
</dbReference>
<gene>
    <name evidence="5" type="ORF">COCSUDRAFT_56524</name>
</gene>
<dbReference type="GO" id="GO:0008233">
    <property type="term" value="F:peptidase activity"/>
    <property type="evidence" value="ECO:0007669"/>
    <property type="project" value="UniProtKB-KW"/>
</dbReference>
<protein>
    <submittedName>
        <fullName evidence="5">Zn-dependent exopeptidase</fullName>
    </submittedName>
</protein>
<dbReference type="InterPro" id="IPR002933">
    <property type="entry name" value="Peptidase_M20"/>
</dbReference>
<name>I0YSD4_COCSC</name>
<dbReference type="Gene3D" id="3.30.70.360">
    <property type="match status" value="1"/>
</dbReference>
<dbReference type="GO" id="GO:0046872">
    <property type="term" value="F:metal ion binding"/>
    <property type="evidence" value="ECO:0007669"/>
    <property type="project" value="UniProtKB-KW"/>
</dbReference>
<sequence>MGRGVDDNKGNLLMALQAVEAYLKTGGLPINVKFLFEAEEETGSANLAHLLRRKRKLLAADLAVSSDGGQVSATQGGIPISMRGRVSFEVDAVTASHDAHSGFVGGSVPNAVHALLSVLSSLHLPNGSIAVEGFYNGVREISEEDQQDLAAFPFDEDSEVANLGLKTHHGEDGYSTLERRWLRPSLEIVGIGGGHTGEGMRGLVTSKASAKVMCRLVADQNATAVLEAVERHMTKHVPPYAHISFRAVAQQGRLVTEPYRMPKDSLGNRAAAKVLKEVMGSDVLWYMEGHSVACVNQFREFLGIFTTQFGFGVTDYEAQSEMDGAYRNDER</sequence>
<organism evidence="5 6">
    <name type="scientific">Coccomyxa subellipsoidea (strain C-169)</name>
    <name type="common">Green microalga</name>
    <dbReference type="NCBI Taxonomy" id="574566"/>
    <lineage>
        <taxon>Eukaryota</taxon>
        <taxon>Viridiplantae</taxon>
        <taxon>Chlorophyta</taxon>
        <taxon>core chlorophytes</taxon>
        <taxon>Trebouxiophyceae</taxon>
        <taxon>Trebouxiophyceae incertae sedis</taxon>
        <taxon>Coccomyxaceae</taxon>
        <taxon>Coccomyxa</taxon>
        <taxon>Coccomyxa subellipsoidea</taxon>
    </lineage>
</organism>
<reference evidence="5 6" key="1">
    <citation type="journal article" date="2012" name="Genome Biol.">
        <title>The genome of the polar eukaryotic microalga coccomyxa subellipsoidea reveals traits of cold adaptation.</title>
        <authorList>
            <person name="Blanc G."/>
            <person name="Agarkova I."/>
            <person name="Grimwood J."/>
            <person name="Kuo A."/>
            <person name="Brueggeman A."/>
            <person name="Dunigan D."/>
            <person name="Gurnon J."/>
            <person name="Ladunga I."/>
            <person name="Lindquist E."/>
            <person name="Lucas S."/>
            <person name="Pangilinan J."/>
            <person name="Proschold T."/>
            <person name="Salamov A."/>
            <person name="Schmutz J."/>
            <person name="Weeks D."/>
            <person name="Yamada T."/>
            <person name="Claverie J.M."/>
            <person name="Grigoriev I."/>
            <person name="Van Etten J."/>
            <person name="Lomsadze A."/>
            <person name="Borodovsky M."/>
        </authorList>
    </citation>
    <scope>NUCLEOTIDE SEQUENCE [LARGE SCALE GENOMIC DNA]</scope>
    <source>
        <strain evidence="5 6">C-169</strain>
    </source>
</reference>
<dbReference type="KEGG" id="csl:COCSUDRAFT_56524"/>
<dbReference type="Gene3D" id="3.40.630.10">
    <property type="entry name" value="Zn peptidases"/>
    <property type="match status" value="1"/>
</dbReference>
<accession>I0YSD4</accession>
<keyword evidence="3" id="KW-0378">Hydrolase</keyword>
<dbReference type="InterPro" id="IPR051458">
    <property type="entry name" value="Cyt/Met_Dipeptidase"/>
</dbReference>
<evidence type="ECO:0000256" key="3">
    <source>
        <dbReference type="ARBA" id="ARBA00022801"/>
    </source>
</evidence>
<keyword evidence="2" id="KW-0479">Metal-binding</keyword>
<dbReference type="AlphaFoldDB" id="I0YSD4"/>
<evidence type="ECO:0000259" key="4">
    <source>
        <dbReference type="Pfam" id="PF07687"/>
    </source>
</evidence>
<dbReference type="Pfam" id="PF07687">
    <property type="entry name" value="M20_dimer"/>
    <property type="match status" value="1"/>
</dbReference>
<dbReference type="OrthoDB" id="3064516at2759"/>